<comment type="function">
    <text evidence="5">Assembles a suppression complex (suppresome) by tethering SIRT1 and MDM2 to regulate composite modifications of p53/TP53. Confers both deacetylation-mediated functional inactivation, by SIRT1, and ubiquitination-dependent degradation, by MDM2, of p53/TP53, promoting a proliferative and cell survival behaviors. May play a role in the regulation of spermatogenesis.</text>
</comment>
<evidence type="ECO:0000256" key="3">
    <source>
        <dbReference type="ARBA" id="ARBA00023329"/>
    </source>
</evidence>
<sequence length="267" mass="30957">MALIGKLRIVKSRCERMEKMAQRNGLRHTIRTLNGDTYTGEWKNHLRHGRGTQVWKKAGTMYEGEWKQDLRHGFGTLYKLQPSTEQYLKVYSGSWCNGKREGLGKGFYSSRACYEGEWVANMRSGWGRMDFENGDVYEGQWLRDKPHGQGVLLLKNGNWYEGSMKDGKKHGHGRYFYKDKCQVYEGIWVDDMPRCGTVSECNSRNTHTPDPNPLPPLMLKDAQAVLKKAHNRFCFMEKPEQQTIKQKKAEKPDIEEEESTVNIPVKD</sequence>
<keyword evidence="2" id="KW-0677">Repeat</keyword>
<evidence type="ECO:0000313" key="7">
    <source>
        <dbReference type="EMBL" id="KAG7325598.1"/>
    </source>
</evidence>
<feature type="region of interest" description="Disordered" evidence="6">
    <location>
        <begin position="240"/>
        <end position="267"/>
    </location>
</feature>
<evidence type="ECO:0000313" key="8">
    <source>
        <dbReference type="Proteomes" id="UP000824219"/>
    </source>
</evidence>
<dbReference type="InterPro" id="IPR003409">
    <property type="entry name" value="MORN"/>
</dbReference>
<evidence type="ECO:0000256" key="6">
    <source>
        <dbReference type="SAM" id="MobiDB-lite"/>
    </source>
</evidence>
<comment type="subcellular location">
    <subcellularLocation>
        <location evidence="1">Cytoplasmic vesicle</location>
        <location evidence="1">Secretory vesicle</location>
        <location evidence="1">Acrosome</location>
    </subcellularLocation>
</comment>
<dbReference type="InterPro" id="IPR052472">
    <property type="entry name" value="MORN3"/>
</dbReference>
<reference evidence="7 8" key="1">
    <citation type="submission" date="2021-06" db="EMBL/GenBank/DDBJ databases">
        <title>Chromosome-level genome assembly of the red-tail catfish (Hemibagrus wyckioides).</title>
        <authorList>
            <person name="Shao F."/>
        </authorList>
    </citation>
    <scope>NUCLEOTIDE SEQUENCE [LARGE SCALE GENOMIC DNA]</scope>
    <source>
        <strain evidence="7">EC202008001</strain>
        <tissue evidence="7">Blood</tissue>
    </source>
</reference>
<name>A0A9D3NME4_9TELE</name>
<dbReference type="Proteomes" id="UP000824219">
    <property type="component" value="Linkage Group LG12"/>
</dbReference>
<gene>
    <name evidence="7" type="ORF">KOW79_010523</name>
</gene>
<evidence type="ECO:0000256" key="1">
    <source>
        <dbReference type="ARBA" id="ARBA00004218"/>
    </source>
</evidence>
<evidence type="ECO:0000256" key="4">
    <source>
        <dbReference type="ARBA" id="ARBA00039854"/>
    </source>
</evidence>
<dbReference type="PANTHER" id="PTHR46511:SF1">
    <property type="entry name" value="MORN REPEAT-CONTAINING PROTEIN 3"/>
    <property type="match status" value="1"/>
</dbReference>
<dbReference type="Gene3D" id="2.20.110.10">
    <property type="entry name" value="Histone H3 K4-specific methyltransferase SET7/9 N-terminal domain"/>
    <property type="match status" value="3"/>
</dbReference>
<dbReference type="EMBL" id="JAHKSW010000012">
    <property type="protein sequence ID" value="KAG7325598.1"/>
    <property type="molecule type" value="Genomic_DNA"/>
</dbReference>
<dbReference type="AlphaFoldDB" id="A0A9D3NME4"/>
<accession>A0A9D3NME4</accession>
<organism evidence="7 8">
    <name type="scientific">Hemibagrus wyckioides</name>
    <dbReference type="NCBI Taxonomy" id="337641"/>
    <lineage>
        <taxon>Eukaryota</taxon>
        <taxon>Metazoa</taxon>
        <taxon>Chordata</taxon>
        <taxon>Craniata</taxon>
        <taxon>Vertebrata</taxon>
        <taxon>Euteleostomi</taxon>
        <taxon>Actinopterygii</taxon>
        <taxon>Neopterygii</taxon>
        <taxon>Teleostei</taxon>
        <taxon>Ostariophysi</taxon>
        <taxon>Siluriformes</taxon>
        <taxon>Bagridae</taxon>
        <taxon>Hemibagrus</taxon>
    </lineage>
</organism>
<keyword evidence="8" id="KW-1185">Reference proteome</keyword>
<dbReference type="SMART" id="SM00698">
    <property type="entry name" value="MORN"/>
    <property type="match status" value="6"/>
</dbReference>
<evidence type="ECO:0000256" key="5">
    <source>
        <dbReference type="ARBA" id="ARBA00045851"/>
    </source>
</evidence>
<evidence type="ECO:0000256" key="2">
    <source>
        <dbReference type="ARBA" id="ARBA00022737"/>
    </source>
</evidence>
<dbReference type="Pfam" id="PF02493">
    <property type="entry name" value="MORN"/>
    <property type="match status" value="6"/>
</dbReference>
<dbReference type="GO" id="GO:0001669">
    <property type="term" value="C:acrosomal vesicle"/>
    <property type="evidence" value="ECO:0007669"/>
    <property type="project" value="UniProtKB-SubCell"/>
</dbReference>
<dbReference type="SUPFAM" id="SSF82185">
    <property type="entry name" value="Histone H3 K4-specific methyltransferase SET7/9 N-terminal domain"/>
    <property type="match status" value="1"/>
</dbReference>
<comment type="caution">
    <text evidence="7">The sequence shown here is derived from an EMBL/GenBank/DDBJ whole genome shotgun (WGS) entry which is preliminary data.</text>
</comment>
<protein>
    <recommendedName>
        <fullName evidence="4">MORN repeat-containing protein 3</fullName>
    </recommendedName>
</protein>
<dbReference type="PANTHER" id="PTHR46511">
    <property type="entry name" value="MORN REPEAT-CONTAINING PROTEIN 3"/>
    <property type="match status" value="1"/>
</dbReference>
<dbReference type="OrthoDB" id="270720at2759"/>
<keyword evidence="3" id="KW-0968">Cytoplasmic vesicle</keyword>
<proteinExistence type="predicted"/>